<feature type="signal peptide" evidence="1">
    <location>
        <begin position="1"/>
        <end position="23"/>
    </location>
</feature>
<evidence type="ECO:0000313" key="2">
    <source>
        <dbReference type="EMBL" id="SHJ84385.1"/>
    </source>
</evidence>
<dbReference type="EMBL" id="FQYU01000010">
    <property type="protein sequence ID" value="SHJ84385.1"/>
    <property type="molecule type" value="Genomic_DNA"/>
</dbReference>
<accession>A0A1M6MLL2</accession>
<sequence>MIMKILRNTGLIALLLCSNYYLSAQVARQENSPGEGQANQNTIKEVEQINQASEEISATASNTTDAVKSTVSNSREALNEIKSLFGPGKTKRAKGTVTIGIAPITYDDPDLNALYEHIIGVKGAKSPNKNFSNGSVTITVEYKDKADALWQSLPTGVRSPFKMVQMSDDQIVVQHGDTP</sequence>
<reference evidence="3" key="1">
    <citation type="submission" date="2016-11" db="EMBL/GenBank/DDBJ databases">
        <authorList>
            <person name="Varghese N."/>
            <person name="Submissions S."/>
        </authorList>
    </citation>
    <scope>NUCLEOTIDE SEQUENCE [LARGE SCALE GENOMIC DNA]</scope>
    <source>
        <strain evidence="3">DSM 19858</strain>
    </source>
</reference>
<protein>
    <submittedName>
        <fullName evidence="2">Uncharacterized protein</fullName>
    </submittedName>
</protein>
<gene>
    <name evidence="2" type="ORF">SAMN04488513_11048</name>
</gene>
<evidence type="ECO:0000313" key="3">
    <source>
        <dbReference type="Proteomes" id="UP000184543"/>
    </source>
</evidence>
<proteinExistence type="predicted"/>
<dbReference type="Proteomes" id="UP000184543">
    <property type="component" value="Unassembled WGS sequence"/>
</dbReference>
<name>A0A1M6MLL2_9FLAO</name>
<evidence type="ECO:0000256" key="1">
    <source>
        <dbReference type="SAM" id="SignalP"/>
    </source>
</evidence>
<dbReference type="STRING" id="192903.SAMN04488513_11048"/>
<feature type="chain" id="PRO_5012160978" evidence="1">
    <location>
        <begin position="24"/>
        <end position="179"/>
    </location>
</feature>
<organism evidence="2 3">
    <name type="scientific">Pseudozobellia thermophila</name>
    <dbReference type="NCBI Taxonomy" id="192903"/>
    <lineage>
        <taxon>Bacteria</taxon>
        <taxon>Pseudomonadati</taxon>
        <taxon>Bacteroidota</taxon>
        <taxon>Flavobacteriia</taxon>
        <taxon>Flavobacteriales</taxon>
        <taxon>Flavobacteriaceae</taxon>
        <taxon>Pseudozobellia</taxon>
    </lineage>
</organism>
<dbReference type="AlphaFoldDB" id="A0A1M6MLL2"/>
<keyword evidence="1" id="KW-0732">Signal</keyword>
<keyword evidence="3" id="KW-1185">Reference proteome</keyword>